<feature type="region of interest" description="Disordered" evidence="1">
    <location>
        <begin position="224"/>
        <end position="347"/>
    </location>
</feature>
<protein>
    <submittedName>
        <fullName evidence="2">Adenosine deaminase</fullName>
    </submittedName>
</protein>
<feature type="compositionally biased region" description="Basic residues" evidence="1">
    <location>
        <begin position="51"/>
        <end position="60"/>
    </location>
</feature>
<feature type="compositionally biased region" description="Basic and acidic residues" evidence="1">
    <location>
        <begin position="293"/>
        <end position="304"/>
    </location>
</feature>
<evidence type="ECO:0000313" key="3">
    <source>
        <dbReference type="Proteomes" id="UP000032702"/>
    </source>
</evidence>
<dbReference type="AlphaFoldDB" id="Q08SD0"/>
<proteinExistence type="predicted"/>
<organism evidence="2 3">
    <name type="scientific">Stigmatella aurantiaca (strain DW4/3-1)</name>
    <dbReference type="NCBI Taxonomy" id="378806"/>
    <lineage>
        <taxon>Bacteria</taxon>
        <taxon>Pseudomonadati</taxon>
        <taxon>Myxococcota</taxon>
        <taxon>Myxococcia</taxon>
        <taxon>Myxococcales</taxon>
        <taxon>Cystobacterineae</taxon>
        <taxon>Archangiaceae</taxon>
        <taxon>Stigmatella</taxon>
    </lineage>
</organism>
<evidence type="ECO:0000256" key="1">
    <source>
        <dbReference type="SAM" id="MobiDB-lite"/>
    </source>
</evidence>
<gene>
    <name evidence="2" type="ORF">STIAU_4229</name>
</gene>
<dbReference type="EMBL" id="AAMD01000165">
    <property type="protein sequence ID" value="EAU63395.1"/>
    <property type="molecule type" value="Genomic_DNA"/>
</dbReference>
<evidence type="ECO:0000313" key="2">
    <source>
        <dbReference type="EMBL" id="EAU63395.1"/>
    </source>
</evidence>
<accession>Q08SD0</accession>
<feature type="region of interest" description="Disordered" evidence="1">
    <location>
        <begin position="1"/>
        <end position="67"/>
    </location>
</feature>
<sequence length="494" mass="53296">MRARPQRRGALGLPLPASHRGSRCHRRAPGGGEGSSIRRGRGPDDVAARAGHGRRAHSRAPPRGGAAQRVRLALHLLDLGRRGTGVAGHRLLHPARDSTTAPWAHGSTSAVWRTASGSQLRGPCARRRHAASSDVRVHRGSLLRLHHPAPCPARALWLVLRRQRGRADPQLADQPPAALPVHPQPAAPVGGARRTPDGLGCLGDRLHRLGTAVGHGRRPLPLHVHPGVQHPQLHRAGPREPRQARGGRLRHPGVPPVRDCRARLMGSQRDPQWNRRAHGERHLGRSRAGMGRAEVRVLAGEDPRGGPTVLRRPTPRKGRVKDFGDPRPSRSGLPRQLHHGGSPAQAGEEPLRHLVLGRGHQDHPGNAERLEPLDHLLGQPRARPRAARRGIHPEIMQNAAGVSQRIPVTLLDTAIGIPHHLAVSLRHHHHRFLLLQLLAQPPAVPGLDVLGQHEALGVETMVLPGELGAHASQGAHVFRNREAEGDGHGVSLGA</sequence>
<reference evidence="2 3" key="1">
    <citation type="submission" date="2006-04" db="EMBL/GenBank/DDBJ databases">
        <authorList>
            <person name="Nierman W.C."/>
        </authorList>
    </citation>
    <scope>NUCLEOTIDE SEQUENCE [LARGE SCALE GENOMIC DNA]</scope>
    <source>
        <strain evidence="2 3">DW4/3-1</strain>
    </source>
</reference>
<dbReference type="Proteomes" id="UP000032702">
    <property type="component" value="Unassembled WGS sequence"/>
</dbReference>
<name>Q08SD0_STIAD</name>
<comment type="caution">
    <text evidence="2">The sequence shown here is derived from an EMBL/GenBank/DDBJ whole genome shotgun (WGS) entry which is preliminary data.</text>
</comment>